<dbReference type="GO" id="GO:0005737">
    <property type="term" value="C:cytoplasm"/>
    <property type="evidence" value="ECO:0007669"/>
    <property type="project" value="UniProtKB-SubCell"/>
</dbReference>
<dbReference type="InterPro" id="IPR050587">
    <property type="entry name" value="GNT1/Glycosyltrans_8"/>
</dbReference>
<sequence>MTAAKAYVTLLVGESYLPGVLLLGRKLRELKTAYKLAILLNTETISQDLQDLIATVYDDIIAVNTIHSPLIKLKEALNRPELSITYTKLLLWSLTQYESIVYLDADVLPLQNMDDIFDKFEIGEGEIAASPDSGWPDTFNSGVFKLKPSKSVLDKLIEFAAKGELSTFDGADQGLFNEFFPNWIRLPYLYNVTPNFRHDYQFLPAFNRFFKDIKALHYIGDKKPWHFDDLLSSDLNNFHQYWWNDFNKFFDKSLKHKLLNLRGEASSLEFNKIGNKWNEPVASEEDSKLAPVTDHPAIFPWEHRDKREATRVFYQQNFTFTEPSSQSSSQPQPEGKDKDDSSFTEKLNQNSEKLKGTKISSSTPKNAPLSKEYGFGQENKNFNPDQSLAEVSKLPIKFLSKEKAKRETKD</sequence>
<evidence type="ECO:0000256" key="4">
    <source>
        <dbReference type="ARBA" id="ARBA00022679"/>
    </source>
</evidence>
<evidence type="ECO:0000313" key="16">
    <source>
        <dbReference type="Proteomes" id="UP001202479"/>
    </source>
</evidence>
<dbReference type="PANTHER" id="PTHR11183">
    <property type="entry name" value="GLYCOGENIN SUBFAMILY MEMBER"/>
    <property type="match status" value="1"/>
</dbReference>
<dbReference type="EC" id="2.4.1.186" evidence="10"/>
<comment type="cofactor">
    <cofactor evidence="1">
        <name>Mn(2+)</name>
        <dbReference type="ChEBI" id="CHEBI:29035"/>
    </cofactor>
</comment>
<evidence type="ECO:0000256" key="9">
    <source>
        <dbReference type="ARBA" id="ARBA00038162"/>
    </source>
</evidence>
<keyword evidence="5" id="KW-0479">Metal-binding</keyword>
<dbReference type="CDD" id="cd02537">
    <property type="entry name" value="GT8_Glycogenin"/>
    <property type="match status" value="1"/>
</dbReference>
<evidence type="ECO:0000256" key="5">
    <source>
        <dbReference type="ARBA" id="ARBA00022723"/>
    </source>
</evidence>
<dbReference type="Pfam" id="PF01501">
    <property type="entry name" value="Glyco_transf_8"/>
    <property type="match status" value="1"/>
</dbReference>
<dbReference type="Proteomes" id="UP001202479">
    <property type="component" value="Unassembled WGS sequence"/>
</dbReference>
<evidence type="ECO:0000256" key="10">
    <source>
        <dbReference type="ARBA" id="ARBA00038934"/>
    </source>
</evidence>
<dbReference type="InterPro" id="IPR002495">
    <property type="entry name" value="Glyco_trans_8"/>
</dbReference>
<keyword evidence="8" id="KW-0464">Manganese</keyword>
<evidence type="ECO:0000256" key="6">
    <source>
        <dbReference type="ARBA" id="ARBA00023056"/>
    </source>
</evidence>
<evidence type="ECO:0000256" key="13">
    <source>
        <dbReference type="ARBA" id="ARBA00057883"/>
    </source>
</evidence>
<dbReference type="GO" id="GO:0005978">
    <property type="term" value="P:glycogen biosynthetic process"/>
    <property type="evidence" value="ECO:0007669"/>
    <property type="project" value="UniProtKB-KW"/>
</dbReference>
<keyword evidence="6" id="KW-0320">Glycogen biosynthesis</keyword>
<comment type="function">
    <text evidence="13">Self-glucosylating initiator of glycogen synthesis. It catalyzes the formation of a short alpha (1,4)-glucosyl chain covalently attached via a glucose 1-O-tyrosyl linkage to internal tyrosine residues and these chains act as primers for the elongation reaction catalyzed by glycogen synthase.</text>
</comment>
<proteinExistence type="inferred from homology"/>
<evidence type="ECO:0000256" key="7">
    <source>
        <dbReference type="ARBA" id="ARBA00023180"/>
    </source>
</evidence>
<evidence type="ECO:0000256" key="12">
    <source>
        <dbReference type="ARBA" id="ARBA00052293"/>
    </source>
</evidence>
<dbReference type="GeneID" id="73378641"/>
<dbReference type="Gene3D" id="3.90.550.10">
    <property type="entry name" value="Spore Coat Polysaccharide Biosynthesis Protein SpsA, Chain A"/>
    <property type="match status" value="1"/>
</dbReference>
<comment type="catalytic activity">
    <reaction evidence="11">
        <text>[1,4-alpha-D-glucosyl](n)-L-tyrosyl-[glycogenin] + UDP-alpha-D-glucose = [1,4-alpha-D-glucosyl](n+1)-L-tyrosyl-[glycogenin] + UDP + H(+)</text>
        <dbReference type="Rhea" id="RHEA:56560"/>
        <dbReference type="Rhea" id="RHEA-COMP:14606"/>
        <dbReference type="Rhea" id="RHEA-COMP:14607"/>
        <dbReference type="ChEBI" id="CHEBI:15378"/>
        <dbReference type="ChEBI" id="CHEBI:58223"/>
        <dbReference type="ChEBI" id="CHEBI:58885"/>
        <dbReference type="ChEBI" id="CHEBI:140574"/>
        <dbReference type="EC" id="2.4.1.186"/>
    </reaction>
</comment>
<keyword evidence="16" id="KW-1185">Reference proteome</keyword>
<comment type="subcellular location">
    <subcellularLocation>
        <location evidence="2">Cytoplasm</location>
    </subcellularLocation>
</comment>
<feature type="compositionally biased region" description="Low complexity" evidence="14">
    <location>
        <begin position="323"/>
        <end position="333"/>
    </location>
</feature>
<evidence type="ECO:0000256" key="2">
    <source>
        <dbReference type="ARBA" id="ARBA00004496"/>
    </source>
</evidence>
<keyword evidence="7" id="KW-0325">Glycoprotein</keyword>
<organism evidence="15 16">
    <name type="scientific">Candida oxycetoniae</name>
    <dbReference type="NCBI Taxonomy" id="497107"/>
    <lineage>
        <taxon>Eukaryota</taxon>
        <taxon>Fungi</taxon>
        <taxon>Dikarya</taxon>
        <taxon>Ascomycota</taxon>
        <taxon>Saccharomycotina</taxon>
        <taxon>Pichiomycetes</taxon>
        <taxon>Debaryomycetaceae</taxon>
        <taxon>Candida/Lodderomyces clade</taxon>
        <taxon>Candida</taxon>
    </lineage>
</organism>
<evidence type="ECO:0000256" key="8">
    <source>
        <dbReference type="ARBA" id="ARBA00023211"/>
    </source>
</evidence>
<feature type="region of interest" description="Disordered" evidence="14">
    <location>
        <begin position="320"/>
        <end position="391"/>
    </location>
</feature>
<dbReference type="SUPFAM" id="SSF53448">
    <property type="entry name" value="Nucleotide-diphospho-sugar transferases"/>
    <property type="match status" value="1"/>
</dbReference>
<keyword evidence="4" id="KW-0808">Transferase</keyword>
<evidence type="ECO:0000256" key="14">
    <source>
        <dbReference type="SAM" id="MobiDB-lite"/>
    </source>
</evidence>
<feature type="compositionally biased region" description="Basic and acidic residues" evidence="14">
    <location>
        <begin position="334"/>
        <end position="343"/>
    </location>
</feature>
<dbReference type="GO" id="GO:0008466">
    <property type="term" value="F:glycogenin glucosyltransferase activity"/>
    <property type="evidence" value="ECO:0007669"/>
    <property type="project" value="UniProtKB-EC"/>
</dbReference>
<accession>A0AAI9T0I6</accession>
<gene>
    <name evidence="15" type="ORF">KGF56_001024</name>
</gene>
<dbReference type="GO" id="GO:0046872">
    <property type="term" value="F:metal ion binding"/>
    <property type="evidence" value="ECO:0007669"/>
    <property type="project" value="UniProtKB-KW"/>
</dbReference>
<comment type="similarity">
    <text evidence="9">Belongs to the glycosyltransferase 8 family. Glycogenin subfamily.</text>
</comment>
<evidence type="ECO:0000256" key="3">
    <source>
        <dbReference type="ARBA" id="ARBA00022490"/>
    </source>
</evidence>
<comment type="caution">
    <text evidence="15">The sequence shown here is derived from an EMBL/GenBank/DDBJ whole genome shotgun (WGS) entry which is preliminary data.</text>
</comment>
<protein>
    <recommendedName>
        <fullName evidence="10">glycogenin glucosyltransferase</fullName>
        <ecNumber evidence="10">2.4.1.186</ecNumber>
    </recommendedName>
</protein>
<evidence type="ECO:0000313" key="15">
    <source>
        <dbReference type="EMBL" id="KAI3406182.2"/>
    </source>
</evidence>
<keyword evidence="3" id="KW-0963">Cytoplasm</keyword>
<dbReference type="RefSeq" id="XP_049181927.1">
    <property type="nucleotide sequence ID" value="XM_049322103.1"/>
</dbReference>
<reference evidence="15" key="1">
    <citation type="journal article" date="2022" name="DNA Res.">
        <title>Genome analysis of five recently described species of the CUG-Ser clade uncovers Candida theae as a new hybrid lineage with pathogenic potential in the Candida parapsilosis species complex.</title>
        <authorList>
            <person name="Mixao V."/>
            <person name="Del Olmo V."/>
            <person name="Hegedusova E."/>
            <person name="Saus E."/>
            <person name="Pryszcz L."/>
            <person name="Cillingova A."/>
            <person name="Nosek J."/>
            <person name="Gabaldon T."/>
        </authorList>
    </citation>
    <scope>NUCLEOTIDE SEQUENCE</scope>
    <source>
        <strain evidence="15">CBS 10844</strain>
    </source>
</reference>
<evidence type="ECO:0000256" key="11">
    <source>
        <dbReference type="ARBA" id="ARBA00050886"/>
    </source>
</evidence>
<comment type="catalytic activity">
    <reaction evidence="12">
        <text>L-tyrosyl-[glycogenin] + UDP-alpha-D-glucose = alpha-D-glucosyl-L-tyrosyl-[glycogenin] + UDP + H(+)</text>
        <dbReference type="Rhea" id="RHEA:23360"/>
        <dbReference type="Rhea" id="RHEA-COMP:14604"/>
        <dbReference type="Rhea" id="RHEA-COMP:14605"/>
        <dbReference type="ChEBI" id="CHEBI:15378"/>
        <dbReference type="ChEBI" id="CHEBI:46858"/>
        <dbReference type="ChEBI" id="CHEBI:58223"/>
        <dbReference type="ChEBI" id="CHEBI:58885"/>
        <dbReference type="ChEBI" id="CHEBI:140573"/>
        <dbReference type="EC" id="2.4.1.186"/>
    </reaction>
</comment>
<name>A0AAI9T0I6_9ASCO</name>
<dbReference type="InterPro" id="IPR029044">
    <property type="entry name" value="Nucleotide-diphossugar_trans"/>
</dbReference>
<dbReference type="EMBL" id="JAHUZD010000025">
    <property type="protein sequence ID" value="KAI3406182.2"/>
    <property type="molecule type" value="Genomic_DNA"/>
</dbReference>
<dbReference type="FunFam" id="3.90.550.10:FF:000092">
    <property type="entry name" value="Glycogenin 2"/>
    <property type="match status" value="1"/>
</dbReference>
<dbReference type="AlphaFoldDB" id="A0AAI9T0I6"/>
<evidence type="ECO:0000256" key="1">
    <source>
        <dbReference type="ARBA" id="ARBA00001936"/>
    </source>
</evidence>